<dbReference type="Gramene" id="AET2Gv20621000.38">
    <property type="protein sequence ID" value="AET2Gv20621000.38"/>
    <property type="gene ID" value="AET2Gv20621000"/>
</dbReference>
<proteinExistence type="predicted"/>
<dbReference type="EnsemblPlants" id="AET2Gv20621000.38">
    <property type="protein sequence ID" value="AET2Gv20621000.38"/>
    <property type="gene ID" value="AET2Gv20621000"/>
</dbReference>
<reference evidence="2" key="1">
    <citation type="journal article" date="2014" name="Science">
        <title>Ancient hybridizations among the ancestral genomes of bread wheat.</title>
        <authorList>
            <consortium name="International Wheat Genome Sequencing Consortium,"/>
            <person name="Marcussen T."/>
            <person name="Sandve S.R."/>
            <person name="Heier L."/>
            <person name="Spannagl M."/>
            <person name="Pfeifer M."/>
            <person name="Jakobsen K.S."/>
            <person name="Wulff B.B."/>
            <person name="Steuernagel B."/>
            <person name="Mayer K.F."/>
            <person name="Olsen O.A."/>
        </authorList>
    </citation>
    <scope>NUCLEOTIDE SEQUENCE [LARGE SCALE GENOMIC DNA]</scope>
    <source>
        <strain evidence="2">cv. AL8/78</strain>
    </source>
</reference>
<evidence type="ECO:0000313" key="2">
    <source>
        <dbReference type="Proteomes" id="UP000015105"/>
    </source>
</evidence>
<reference evidence="1" key="5">
    <citation type="journal article" date="2021" name="G3 (Bethesda)">
        <title>Aegilops tauschii genome assembly Aet v5.0 features greater sequence contiguity and improved annotation.</title>
        <authorList>
            <person name="Wang L."/>
            <person name="Zhu T."/>
            <person name="Rodriguez J.C."/>
            <person name="Deal K.R."/>
            <person name="Dubcovsky J."/>
            <person name="McGuire P.E."/>
            <person name="Lux T."/>
            <person name="Spannagl M."/>
            <person name="Mayer K.F.X."/>
            <person name="Baldrich P."/>
            <person name="Meyers B.C."/>
            <person name="Huo N."/>
            <person name="Gu Y.Q."/>
            <person name="Zhou H."/>
            <person name="Devos K.M."/>
            <person name="Bennetzen J.L."/>
            <person name="Unver T."/>
            <person name="Budak H."/>
            <person name="Gulick P.J."/>
            <person name="Galiba G."/>
            <person name="Kalapos B."/>
            <person name="Nelson D.R."/>
            <person name="Li P."/>
            <person name="You F.M."/>
            <person name="Luo M.C."/>
            <person name="Dvorak J."/>
        </authorList>
    </citation>
    <scope>NUCLEOTIDE SEQUENCE [LARGE SCALE GENOMIC DNA]</scope>
    <source>
        <strain evidence="1">cv. AL8/78</strain>
    </source>
</reference>
<dbReference type="EnsemblPlants" id="AET2Gv20621000.36">
    <property type="protein sequence ID" value="AET2Gv20621000.36"/>
    <property type="gene ID" value="AET2Gv20621000"/>
</dbReference>
<dbReference type="Gramene" id="AET2Gv20621000.36">
    <property type="protein sequence ID" value="AET2Gv20621000.36"/>
    <property type="gene ID" value="AET2Gv20621000"/>
</dbReference>
<reference evidence="1" key="3">
    <citation type="journal article" date="2017" name="Nature">
        <title>Genome sequence of the progenitor of the wheat D genome Aegilops tauschii.</title>
        <authorList>
            <person name="Luo M.C."/>
            <person name="Gu Y.Q."/>
            <person name="Puiu D."/>
            <person name="Wang H."/>
            <person name="Twardziok S.O."/>
            <person name="Deal K.R."/>
            <person name="Huo N."/>
            <person name="Zhu T."/>
            <person name="Wang L."/>
            <person name="Wang Y."/>
            <person name="McGuire P.E."/>
            <person name="Liu S."/>
            <person name="Long H."/>
            <person name="Ramasamy R.K."/>
            <person name="Rodriguez J.C."/>
            <person name="Van S.L."/>
            <person name="Yuan L."/>
            <person name="Wang Z."/>
            <person name="Xia Z."/>
            <person name="Xiao L."/>
            <person name="Anderson O.D."/>
            <person name="Ouyang S."/>
            <person name="Liang Y."/>
            <person name="Zimin A.V."/>
            <person name="Pertea G."/>
            <person name="Qi P."/>
            <person name="Bennetzen J.L."/>
            <person name="Dai X."/>
            <person name="Dawson M.W."/>
            <person name="Muller H.G."/>
            <person name="Kugler K."/>
            <person name="Rivarola-Duarte L."/>
            <person name="Spannagl M."/>
            <person name="Mayer K.F.X."/>
            <person name="Lu F.H."/>
            <person name="Bevan M.W."/>
            <person name="Leroy P."/>
            <person name="Li P."/>
            <person name="You F.M."/>
            <person name="Sun Q."/>
            <person name="Liu Z."/>
            <person name="Lyons E."/>
            <person name="Wicker T."/>
            <person name="Salzberg S.L."/>
            <person name="Devos K.M."/>
            <person name="Dvorak J."/>
        </authorList>
    </citation>
    <scope>NUCLEOTIDE SEQUENCE [LARGE SCALE GENOMIC DNA]</scope>
    <source>
        <strain evidence="1">cv. AL8/78</strain>
    </source>
</reference>
<dbReference type="Proteomes" id="UP000015105">
    <property type="component" value="Chromosome 2D"/>
</dbReference>
<protein>
    <submittedName>
        <fullName evidence="1">Uncharacterized protein</fullName>
    </submittedName>
</protein>
<keyword evidence="2" id="KW-1185">Reference proteome</keyword>
<reference evidence="2" key="2">
    <citation type="journal article" date="2017" name="Nat. Plants">
        <title>The Aegilops tauschii genome reveals multiple impacts of transposons.</title>
        <authorList>
            <person name="Zhao G."/>
            <person name="Zou C."/>
            <person name="Li K."/>
            <person name="Wang K."/>
            <person name="Li T."/>
            <person name="Gao L."/>
            <person name="Zhang X."/>
            <person name="Wang H."/>
            <person name="Yang Z."/>
            <person name="Liu X."/>
            <person name="Jiang W."/>
            <person name="Mao L."/>
            <person name="Kong X."/>
            <person name="Jiao Y."/>
            <person name="Jia J."/>
        </authorList>
    </citation>
    <scope>NUCLEOTIDE SEQUENCE [LARGE SCALE GENOMIC DNA]</scope>
    <source>
        <strain evidence="2">cv. AL8/78</strain>
    </source>
</reference>
<evidence type="ECO:0000313" key="1">
    <source>
        <dbReference type="EnsemblPlants" id="AET2Gv20621000.37"/>
    </source>
</evidence>
<reference evidence="1" key="4">
    <citation type="submission" date="2019-03" db="UniProtKB">
        <authorList>
            <consortium name="EnsemblPlants"/>
        </authorList>
    </citation>
    <scope>IDENTIFICATION</scope>
</reference>
<dbReference type="AlphaFoldDB" id="A0A453BSV2"/>
<dbReference type="Gramene" id="AET2Gv20621000.37">
    <property type="protein sequence ID" value="AET2Gv20621000.37"/>
    <property type="gene ID" value="AET2Gv20621000"/>
</dbReference>
<sequence>MLLRSEKWSESVLQLISLRPCQSSIYPFFACFLVCNSKTLTFVIQFLVNLLCPVQTIKSEEASNIKKMCSRCGVYVIHV</sequence>
<name>A0A453BSV2_AEGTS</name>
<organism evidence="1 2">
    <name type="scientific">Aegilops tauschii subsp. strangulata</name>
    <name type="common">Goatgrass</name>
    <dbReference type="NCBI Taxonomy" id="200361"/>
    <lineage>
        <taxon>Eukaryota</taxon>
        <taxon>Viridiplantae</taxon>
        <taxon>Streptophyta</taxon>
        <taxon>Embryophyta</taxon>
        <taxon>Tracheophyta</taxon>
        <taxon>Spermatophyta</taxon>
        <taxon>Magnoliopsida</taxon>
        <taxon>Liliopsida</taxon>
        <taxon>Poales</taxon>
        <taxon>Poaceae</taxon>
        <taxon>BOP clade</taxon>
        <taxon>Pooideae</taxon>
        <taxon>Triticodae</taxon>
        <taxon>Triticeae</taxon>
        <taxon>Triticinae</taxon>
        <taxon>Aegilops</taxon>
    </lineage>
</organism>
<dbReference type="EnsemblPlants" id="AET2Gv20621000.37">
    <property type="protein sequence ID" value="AET2Gv20621000.37"/>
    <property type="gene ID" value="AET2Gv20621000"/>
</dbReference>
<accession>A0A453BSV2</accession>